<sequence>MSDKDLCLPSEQAQKLLINANVARREYLQARFEGPEEMQVLHDKMQAADIAVNRYIRDAEQRAAKLLPGLNLRWEFRWLNPGNQTVLWDGALDWVPVKPDVRGQTIEQKVKEIQGYTWQGKRCYAVRPVYESYGEEC</sequence>
<name>A0A097PAL4_9CAUD</name>
<gene>
    <name evidence="1" type="ORF">RG2014_014</name>
</gene>
<evidence type="ECO:0000313" key="1">
    <source>
        <dbReference type="EMBL" id="AIU44268.1"/>
    </source>
</evidence>
<organism evidence="1 2">
    <name type="scientific">Delftia phage RG-2014</name>
    <dbReference type="NCBI Taxonomy" id="1563661"/>
    <lineage>
        <taxon>Viruses</taxon>
        <taxon>Duplodnaviria</taxon>
        <taxon>Heunggongvirae</taxon>
        <taxon>Uroviricota</taxon>
        <taxon>Caudoviricetes</taxon>
        <taxon>Schitoviridae</taxon>
        <taxon>Dendoorenvirus</taxon>
        <taxon>Dendoorenvirus RG2014</taxon>
    </lineage>
</organism>
<dbReference type="EMBL" id="KM879221">
    <property type="protein sequence ID" value="AIU44268.1"/>
    <property type="molecule type" value="Genomic_DNA"/>
</dbReference>
<keyword evidence="2" id="KW-1185">Reference proteome</keyword>
<protein>
    <submittedName>
        <fullName evidence="1">Uncharacterized protein</fullName>
    </submittedName>
</protein>
<dbReference type="GeneID" id="24638699"/>
<dbReference type="KEGG" id="vg:24638699"/>
<dbReference type="Proteomes" id="UP000030040">
    <property type="component" value="Segment"/>
</dbReference>
<evidence type="ECO:0000313" key="2">
    <source>
        <dbReference type="Proteomes" id="UP000030040"/>
    </source>
</evidence>
<dbReference type="RefSeq" id="YP_009148377.1">
    <property type="nucleotide sequence ID" value="NC_027348.2"/>
</dbReference>
<reference evidence="2" key="1">
    <citation type="submission" date="2014-10" db="EMBL/GenBank/DDBJ databases">
        <title>Draft genome sequence of lytic bacteriophage specific to a multidrug resistant bacterium Delftia tsuruhatensis ARB-1.</title>
        <authorList>
            <person name="Bhattacharjee A.S."/>
            <person name="Motlagh A.M."/>
            <person name="Goel R."/>
        </authorList>
    </citation>
    <scope>NUCLEOTIDE SEQUENCE [LARGE SCALE GENOMIC DNA]</scope>
</reference>
<proteinExistence type="predicted"/>
<accession>A0A097PAL4</accession>